<dbReference type="Proteomes" id="UP001149009">
    <property type="component" value="Unassembled WGS sequence"/>
</dbReference>
<comment type="caution">
    <text evidence="1">The sequence shown here is derived from an EMBL/GenBank/DDBJ whole genome shotgun (WGS) entry which is preliminary data.</text>
</comment>
<organism evidence="1 2">
    <name type="scientific">Chelativorans petroleitrophicus</name>
    <dbReference type="NCBI Taxonomy" id="2975484"/>
    <lineage>
        <taxon>Bacteria</taxon>
        <taxon>Pseudomonadati</taxon>
        <taxon>Pseudomonadota</taxon>
        <taxon>Alphaproteobacteria</taxon>
        <taxon>Hyphomicrobiales</taxon>
        <taxon>Phyllobacteriaceae</taxon>
        <taxon>Chelativorans</taxon>
    </lineage>
</organism>
<sequence length="120" mass="13372">MVTFEQGRIAGNELFEVEHQRLSRLVADMDRLREGATVEELAGEAPPCLERWQLVQRPASCLVGLSFGHPLLPGIGRPIITSDLVLLTTDGSWARTVSRWYRLGTPADPESASKGYRPWN</sequence>
<dbReference type="EMBL" id="JAODNV010000041">
    <property type="protein sequence ID" value="MCT8992307.1"/>
    <property type="molecule type" value="Genomic_DNA"/>
</dbReference>
<proteinExistence type="predicted"/>
<gene>
    <name evidence="1" type="ORF">NYR54_18890</name>
</gene>
<evidence type="ECO:0000313" key="2">
    <source>
        <dbReference type="Proteomes" id="UP001149009"/>
    </source>
</evidence>
<reference evidence="1" key="1">
    <citation type="submission" date="2022-08" db="EMBL/GenBank/DDBJ databases">
        <title>Chelativorans sichuanense sp. nov., a paraffin oil-degrading bacterium isolated from a mixture of oil-based drill cuttings and paddy soil.</title>
        <authorList>
            <person name="Yu J."/>
            <person name="Liu H."/>
            <person name="Chen Q."/>
        </authorList>
    </citation>
    <scope>NUCLEOTIDE SEQUENCE</scope>
    <source>
        <strain evidence="1">SCAU 2101</strain>
    </source>
</reference>
<accession>A0A9X2XAG3</accession>
<protein>
    <submittedName>
        <fullName evidence="1">Uncharacterized protein</fullName>
    </submittedName>
</protein>
<dbReference type="Pfam" id="PF20339">
    <property type="entry name" value="DUF6634"/>
    <property type="match status" value="1"/>
</dbReference>
<dbReference type="InterPro" id="IPR046574">
    <property type="entry name" value="DUF6634"/>
</dbReference>
<name>A0A9X2XAG3_9HYPH</name>
<dbReference type="RefSeq" id="WP_261517250.1">
    <property type="nucleotide sequence ID" value="NZ_JAODNV010000041.1"/>
</dbReference>
<dbReference type="AlphaFoldDB" id="A0A9X2XAG3"/>
<evidence type="ECO:0000313" key="1">
    <source>
        <dbReference type="EMBL" id="MCT8992307.1"/>
    </source>
</evidence>
<keyword evidence="2" id="KW-1185">Reference proteome</keyword>